<dbReference type="EMBL" id="JALJOV010000749">
    <property type="protein sequence ID" value="KAK9861497.1"/>
    <property type="molecule type" value="Genomic_DNA"/>
</dbReference>
<evidence type="ECO:0000313" key="2">
    <source>
        <dbReference type="EMBL" id="KAK9861497.1"/>
    </source>
</evidence>
<name>A0AAW1SYN6_9CHLO</name>
<protein>
    <submittedName>
        <fullName evidence="2">Uncharacterized protein</fullName>
    </submittedName>
</protein>
<reference evidence="2 3" key="1">
    <citation type="journal article" date="2024" name="Nat. Commun.">
        <title>Phylogenomics reveals the evolutionary origins of lichenization in chlorophyte algae.</title>
        <authorList>
            <person name="Puginier C."/>
            <person name="Libourel C."/>
            <person name="Otte J."/>
            <person name="Skaloud P."/>
            <person name="Haon M."/>
            <person name="Grisel S."/>
            <person name="Petersen M."/>
            <person name="Berrin J.G."/>
            <person name="Delaux P.M."/>
            <person name="Dal Grande F."/>
            <person name="Keller J."/>
        </authorList>
    </citation>
    <scope>NUCLEOTIDE SEQUENCE [LARGE SCALE GENOMIC DNA]</scope>
    <source>
        <strain evidence="2 3">SAG 2523</strain>
    </source>
</reference>
<accession>A0AAW1SYN6</accession>
<feature type="region of interest" description="Disordered" evidence="1">
    <location>
        <begin position="23"/>
        <end position="116"/>
    </location>
</feature>
<evidence type="ECO:0000256" key="1">
    <source>
        <dbReference type="SAM" id="MobiDB-lite"/>
    </source>
</evidence>
<organism evidence="2 3">
    <name type="scientific">Apatococcus fuscideae</name>
    <dbReference type="NCBI Taxonomy" id="2026836"/>
    <lineage>
        <taxon>Eukaryota</taxon>
        <taxon>Viridiplantae</taxon>
        <taxon>Chlorophyta</taxon>
        <taxon>core chlorophytes</taxon>
        <taxon>Trebouxiophyceae</taxon>
        <taxon>Chlorellales</taxon>
        <taxon>Chlorellaceae</taxon>
        <taxon>Apatococcus</taxon>
    </lineage>
</organism>
<evidence type="ECO:0000313" key="3">
    <source>
        <dbReference type="Proteomes" id="UP001485043"/>
    </source>
</evidence>
<dbReference type="AlphaFoldDB" id="A0AAW1SYN6"/>
<keyword evidence="3" id="KW-1185">Reference proteome</keyword>
<feature type="compositionally biased region" description="Polar residues" evidence="1">
    <location>
        <begin position="27"/>
        <end position="39"/>
    </location>
</feature>
<feature type="compositionally biased region" description="Polar residues" evidence="1">
    <location>
        <begin position="106"/>
        <end position="116"/>
    </location>
</feature>
<feature type="compositionally biased region" description="Polar residues" evidence="1">
    <location>
        <begin position="48"/>
        <end position="63"/>
    </location>
</feature>
<gene>
    <name evidence="2" type="ORF">WJX84_006965</name>
</gene>
<dbReference type="Proteomes" id="UP001485043">
    <property type="component" value="Unassembled WGS sequence"/>
</dbReference>
<comment type="caution">
    <text evidence="2">The sequence shown here is derived from an EMBL/GenBank/DDBJ whole genome shotgun (WGS) entry which is preliminary data.</text>
</comment>
<sequence length="116" mass="11984">MPDDLVASNKAFLLAQQWLGVSLPPTEANSSDGSLQTRPQGLGLGATASRSKASVVASTAQRSLQRRIGNVEAVKQSGDKPLAGQQGTAGEAQKDAGGSDEEEVIPQNNDNRTSVP</sequence>
<proteinExistence type="predicted"/>